<dbReference type="Gene3D" id="3.40.50.720">
    <property type="entry name" value="NAD(P)-binding Rossmann-like Domain"/>
    <property type="match status" value="1"/>
</dbReference>
<dbReference type="InterPro" id="IPR023985">
    <property type="entry name" value="SDR_subfam_1"/>
</dbReference>
<dbReference type="NCBIfam" id="TIGR03971">
    <property type="entry name" value="SDR_subfam_1"/>
    <property type="match status" value="1"/>
</dbReference>
<dbReference type="PRINTS" id="PR00080">
    <property type="entry name" value="SDRFAMILY"/>
</dbReference>
<reference evidence="6" key="1">
    <citation type="journal article" date="2019" name="Int. J. Syst. Evol. Microbiol.">
        <title>The Global Catalogue of Microorganisms (GCM) 10K type strain sequencing project: providing services to taxonomists for standard genome sequencing and annotation.</title>
        <authorList>
            <consortium name="The Broad Institute Genomics Platform"/>
            <consortium name="The Broad Institute Genome Sequencing Center for Infectious Disease"/>
            <person name="Wu L."/>
            <person name="Ma J."/>
        </authorList>
    </citation>
    <scope>NUCLEOTIDE SEQUENCE [LARGE SCALE GENOMIC DNA]</scope>
    <source>
        <strain evidence="6">CGMCC 4.7677</strain>
    </source>
</reference>
<protein>
    <submittedName>
        <fullName evidence="5">Short-chain dehydrogenase/reductase</fullName>
    </submittedName>
</protein>
<organism evidence="5 6">
    <name type="scientific">Amycolatopsis deserti</name>
    <dbReference type="NCBI Taxonomy" id="185696"/>
    <lineage>
        <taxon>Bacteria</taxon>
        <taxon>Bacillati</taxon>
        <taxon>Actinomycetota</taxon>
        <taxon>Actinomycetes</taxon>
        <taxon>Pseudonocardiales</taxon>
        <taxon>Pseudonocardiaceae</taxon>
        <taxon>Amycolatopsis</taxon>
    </lineage>
</organism>
<evidence type="ECO:0000256" key="3">
    <source>
        <dbReference type="ARBA" id="ARBA00023027"/>
    </source>
</evidence>
<dbReference type="RefSeq" id="WP_191247847.1">
    <property type="nucleotide sequence ID" value="NZ_BNAU01000007.1"/>
</dbReference>
<evidence type="ECO:0000256" key="4">
    <source>
        <dbReference type="RuleBase" id="RU000363"/>
    </source>
</evidence>
<comment type="similarity">
    <text evidence="1 4">Belongs to the short-chain dehydrogenases/reductases (SDR) family.</text>
</comment>
<evidence type="ECO:0000313" key="5">
    <source>
        <dbReference type="EMBL" id="GHF17122.1"/>
    </source>
</evidence>
<keyword evidence="6" id="KW-1185">Reference proteome</keyword>
<comment type="caution">
    <text evidence="5">The sequence shown here is derived from an EMBL/GenBank/DDBJ whole genome shotgun (WGS) entry which is preliminary data.</text>
</comment>
<evidence type="ECO:0000256" key="2">
    <source>
        <dbReference type="ARBA" id="ARBA00023002"/>
    </source>
</evidence>
<accession>A0ABQ3JBQ9</accession>
<evidence type="ECO:0000313" key="6">
    <source>
        <dbReference type="Proteomes" id="UP000605897"/>
    </source>
</evidence>
<dbReference type="SUPFAM" id="SSF51735">
    <property type="entry name" value="NAD(P)-binding Rossmann-fold domains"/>
    <property type="match status" value="1"/>
</dbReference>
<dbReference type="InterPro" id="IPR002347">
    <property type="entry name" value="SDR_fam"/>
</dbReference>
<sequence length="280" mass="29559">MTYNLDGKVAFVTGGGRGQGRSHAIAFARAGAKVAFCDFTGSFDHTAYAINRPGDIAETEKLVNAAGGECLAIEADVRSLPEMQRAVGEIVERWGRLDIAVANAGIDSYTPVQAMAAQQWQDTIDVNLTGVFNTIRAASPQMIEQRGGSIVGISSSVGKVGTANNPAYIASKWGVIGLVKAAAADLGPHFVRVNAVCPGYISTEMIDNGTLPPLFFPDNPDATEDDVTAYVNWAVHTIPAGRLDSEEVSNAVLFLSSDQSRYISGSTIDVNAGWSARFTA</sequence>
<name>A0ABQ3JBQ9_9PSEU</name>
<keyword evidence="2" id="KW-0560">Oxidoreductase</keyword>
<dbReference type="Pfam" id="PF00106">
    <property type="entry name" value="adh_short"/>
    <property type="match status" value="1"/>
</dbReference>
<dbReference type="PANTHER" id="PTHR42760">
    <property type="entry name" value="SHORT-CHAIN DEHYDROGENASES/REDUCTASES FAMILY MEMBER"/>
    <property type="match status" value="1"/>
</dbReference>
<evidence type="ECO:0000256" key="1">
    <source>
        <dbReference type="ARBA" id="ARBA00006484"/>
    </source>
</evidence>
<dbReference type="Proteomes" id="UP000605897">
    <property type="component" value="Unassembled WGS sequence"/>
</dbReference>
<dbReference type="PRINTS" id="PR00081">
    <property type="entry name" value="GDHRDH"/>
</dbReference>
<keyword evidence="3" id="KW-0520">NAD</keyword>
<proteinExistence type="inferred from homology"/>
<dbReference type="EMBL" id="BNAU01000007">
    <property type="protein sequence ID" value="GHF17122.1"/>
    <property type="molecule type" value="Genomic_DNA"/>
</dbReference>
<gene>
    <name evidence="5" type="ORF">GCM10017786_58850</name>
</gene>
<dbReference type="InterPro" id="IPR036291">
    <property type="entry name" value="NAD(P)-bd_dom_sf"/>
</dbReference>
<dbReference type="PANTHER" id="PTHR42760:SF133">
    <property type="entry name" value="3-OXOACYL-[ACYL-CARRIER-PROTEIN] REDUCTASE"/>
    <property type="match status" value="1"/>
</dbReference>